<dbReference type="PIRSF" id="PIRSF000535">
    <property type="entry name" value="1PFK/6PFK/LacC"/>
    <property type="match status" value="1"/>
</dbReference>
<evidence type="ECO:0000256" key="5">
    <source>
        <dbReference type="ARBA" id="ARBA00022840"/>
    </source>
</evidence>
<dbReference type="GO" id="GO:0003872">
    <property type="term" value="F:6-phosphofructokinase activity"/>
    <property type="evidence" value="ECO:0007669"/>
    <property type="project" value="TreeGrafter"/>
</dbReference>
<dbReference type="CDD" id="cd01164">
    <property type="entry name" value="FruK_PfkB_like"/>
    <property type="match status" value="1"/>
</dbReference>
<comment type="similarity">
    <text evidence="1 6">Belongs to the carbohydrate kinase PfkB family.</text>
</comment>
<keyword evidence="4 8" id="KW-0418">Kinase</keyword>
<dbReference type="GO" id="GO:0005524">
    <property type="term" value="F:ATP binding"/>
    <property type="evidence" value="ECO:0007669"/>
    <property type="project" value="UniProtKB-KW"/>
</dbReference>
<evidence type="ECO:0000256" key="1">
    <source>
        <dbReference type="ARBA" id="ARBA00010688"/>
    </source>
</evidence>
<dbReference type="NCBIfam" id="TIGR03168">
    <property type="entry name" value="1-PFK"/>
    <property type="match status" value="1"/>
</dbReference>
<sequence length="313" mass="32130">MTEILTVTLNPALDLATSCPSVSPGPKLRCGPETAEPGGGGVNVARAVVQLGGQARALVALGGANGDALERLLQERDLDLIRHEAPGQTRHSFSVTDESTGAQYRFVLSGPEWTEAQLDAVLDRLAAEAGEGDYIVLSGSMPPGCAPGWITRACDRLAGRRVVVDTSGAHLHHQATAPGPAPFVLRMDSAEARDLSGLGLETRADSAAFAEALRARGAAEIVIIARGKDGSVMATDKGRWHVTAANETVVSAIGAGDSFVGGFVKALAEGLDHPEALRHGAAAAAAAVISPGTQLCLPGDFADALPRTDLTAL</sequence>
<dbReference type="OrthoDB" id="9801219at2"/>
<evidence type="ECO:0000256" key="2">
    <source>
        <dbReference type="ARBA" id="ARBA00022679"/>
    </source>
</evidence>
<keyword evidence="5" id="KW-0067">ATP-binding</keyword>
<dbReference type="EMBL" id="JSUQ01000011">
    <property type="protein sequence ID" value="KHQ52522.1"/>
    <property type="molecule type" value="Genomic_DNA"/>
</dbReference>
<keyword evidence="3" id="KW-0547">Nucleotide-binding</keyword>
<dbReference type="PANTHER" id="PTHR46566:SF2">
    <property type="entry name" value="ATP-DEPENDENT 6-PHOSPHOFRUCTOKINASE ISOZYME 2"/>
    <property type="match status" value="1"/>
</dbReference>
<dbReference type="PROSITE" id="PS00583">
    <property type="entry name" value="PFKB_KINASES_1"/>
    <property type="match status" value="1"/>
</dbReference>
<evidence type="ECO:0000313" key="8">
    <source>
        <dbReference type="EMBL" id="KHQ52522.1"/>
    </source>
</evidence>
<dbReference type="GO" id="GO:0005829">
    <property type="term" value="C:cytosol"/>
    <property type="evidence" value="ECO:0007669"/>
    <property type="project" value="TreeGrafter"/>
</dbReference>
<dbReference type="Pfam" id="PF00294">
    <property type="entry name" value="PfkB"/>
    <property type="match status" value="1"/>
</dbReference>
<dbReference type="AlphaFoldDB" id="A0A0B3RWP8"/>
<evidence type="ECO:0000259" key="7">
    <source>
        <dbReference type="Pfam" id="PF00294"/>
    </source>
</evidence>
<organism evidence="8 9">
    <name type="scientific">Mameliella alba</name>
    <dbReference type="NCBI Taxonomy" id="561184"/>
    <lineage>
        <taxon>Bacteria</taxon>
        <taxon>Pseudomonadati</taxon>
        <taxon>Pseudomonadota</taxon>
        <taxon>Alphaproteobacteria</taxon>
        <taxon>Rhodobacterales</taxon>
        <taxon>Roseobacteraceae</taxon>
        <taxon>Mameliella</taxon>
    </lineage>
</organism>
<dbReference type="PATRIC" id="fig|1515334.3.peg.3015"/>
<dbReference type="InterPro" id="IPR002173">
    <property type="entry name" value="Carboh/pur_kinase_PfkB_CS"/>
</dbReference>
<keyword evidence="2 6" id="KW-0808">Transferase</keyword>
<evidence type="ECO:0000256" key="6">
    <source>
        <dbReference type="PIRNR" id="PIRNR000535"/>
    </source>
</evidence>
<protein>
    <recommendedName>
        <fullName evidence="6">Phosphofructokinase</fullName>
    </recommendedName>
</protein>
<dbReference type="Proteomes" id="UP000030960">
    <property type="component" value="Unassembled WGS sequence"/>
</dbReference>
<dbReference type="Gene3D" id="3.40.1190.20">
    <property type="match status" value="1"/>
</dbReference>
<evidence type="ECO:0000313" key="9">
    <source>
        <dbReference type="Proteomes" id="UP000030960"/>
    </source>
</evidence>
<dbReference type="PANTHER" id="PTHR46566">
    <property type="entry name" value="1-PHOSPHOFRUCTOKINASE-RELATED"/>
    <property type="match status" value="1"/>
</dbReference>
<comment type="caution">
    <text evidence="8">The sequence shown here is derived from an EMBL/GenBank/DDBJ whole genome shotgun (WGS) entry which is preliminary data.</text>
</comment>
<dbReference type="STRING" id="561184.SAMN05216376_10966"/>
<evidence type="ECO:0000256" key="3">
    <source>
        <dbReference type="ARBA" id="ARBA00022741"/>
    </source>
</evidence>
<dbReference type="RefSeq" id="WP_043143016.1">
    <property type="nucleotide sequence ID" value="NZ_JSUQ01000011.1"/>
</dbReference>
<evidence type="ECO:0000256" key="4">
    <source>
        <dbReference type="ARBA" id="ARBA00022777"/>
    </source>
</evidence>
<dbReference type="SUPFAM" id="SSF53613">
    <property type="entry name" value="Ribokinase-like"/>
    <property type="match status" value="1"/>
</dbReference>
<gene>
    <name evidence="8" type="ORF">OA50_02997</name>
</gene>
<dbReference type="InterPro" id="IPR029056">
    <property type="entry name" value="Ribokinase-like"/>
</dbReference>
<dbReference type="InterPro" id="IPR011611">
    <property type="entry name" value="PfkB_dom"/>
</dbReference>
<dbReference type="InterPro" id="IPR017583">
    <property type="entry name" value="Tagatose/fructose_Pkinase"/>
</dbReference>
<accession>A0A0B3RWP8</accession>
<name>A0A0B3RWP8_9RHOB</name>
<feature type="domain" description="Carbohydrate kinase PfkB" evidence="7">
    <location>
        <begin position="29"/>
        <end position="298"/>
    </location>
</feature>
<proteinExistence type="inferred from homology"/>
<keyword evidence="9" id="KW-1185">Reference proteome</keyword>
<reference evidence="8 9" key="1">
    <citation type="submission" date="2014-10" db="EMBL/GenBank/DDBJ databases">
        <title>Genome sequence of Ponticoccus sp. strain UMTAT08 isolated from clonal culture of toxic dinoflagellate Alexandrium tamiyavanichii.</title>
        <authorList>
            <person name="Gan H.Y."/>
            <person name="Muhd D.-D."/>
            <person name="Mohd Noor M.E."/>
            <person name="Yeong Y.S."/>
            <person name="Usup G."/>
        </authorList>
    </citation>
    <scope>NUCLEOTIDE SEQUENCE [LARGE SCALE GENOMIC DNA]</scope>
    <source>
        <strain evidence="8 9">UMTAT08</strain>
    </source>
</reference>